<sequence length="218" mass="25162">MNDTPKTAAETHMENLMAQLEPGSDRYRVLDVARRFKSSWVELGEQLLRVNQGSLYQHWGYASFEEYCQKEIRIRKPTAQKLTQAYRFISREEPQLLAEESPLKSVPDYRSIDLLRQAREEHSFSDADYATLRQTVIDQERSHPTAVKCFKSLAPEPEPDGKERYRLYKQALSAARRLTDAVEQMDDVPPGHRDVLRDILAWLDTATAAETESCEKAD</sequence>
<protein>
    <recommendedName>
        <fullName evidence="3">DUF3102 domain-containing protein</fullName>
    </recommendedName>
</protein>
<dbReference type="AlphaFoldDB" id="Q3A5P0"/>
<dbReference type="EMBL" id="CP000142">
    <property type="protein sequence ID" value="ABA88317.1"/>
    <property type="molecule type" value="Genomic_DNA"/>
</dbReference>
<reference evidence="2" key="1">
    <citation type="submission" date="2005-10" db="EMBL/GenBank/DDBJ databases">
        <title>Complete sequence of Pelobacter carbinolicus DSM 2380.</title>
        <authorList>
            <person name="Copeland A."/>
            <person name="Lucas S."/>
            <person name="Lapidus A."/>
            <person name="Barry K."/>
            <person name="Detter J.C."/>
            <person name="Glavina T."/>
            <person name="Hammon N."/>
            <person name="Israni S."/>
            <person name="Pitluck S."/>
            <person name="Chertkov O."/>
            <person name="Schmutz J."/>
            <person name="Larimer F."/>
            <person name="Land M."/>
            <person name="Kyrpides N."/>
            <person name="Ivanova N."/>
            <person name="Richardson P."/>
        </authorList>
    </citation>
    <scope>NUCLEOTIDE SEQUENCE [LARGE SCALE GENOMIC DNA]</scope>
    <source>
        <strain evidence="2">DSM 2380 / NBRC 103641 / GraBd1</strain>
    </source>
</reference>
<dbReference type="Proteomes" id="UP000002534">
    <property type="component" value="Chromosome"/>
</dbReference>
<dbReference type="eggNOG" id="ENOG50311G5">
    <property type="taxonomic scope" value="Bacteria"/>
</dbReference>
<reference evidence="1 2" key="2">
    <citation type="journal article" date="2012" name="BMC Genomics">
        <title>The genome of Pelobacter carbinolicus reveals surprising metabolic capabilities and physiological features.</title>
        <authorList>
            <person name="Aklujkar M."/>
            <person name="Haveman S.A."/>
            <person name="Didonato R.Jr."/>
            <person name="Chertkov O."/>
            <person name="Han C.S."/>
            <person name="Land M.L."/>
            <person name="Brown P."/>
            <person name="Lovley D.R."/>
        </authorList>
    </citation>
    <scope>NUCLEOTIDE SEQUENCE [LARGE SCALE GENOMIC DNA]</scope>
    <source>
        <strain evidence="2">DSM 2380 / NBRC 103641 / GraBd1</strain>
    </source>
</reference>
<keyword evidence="2" id="KW-1185">Reference proteome</keyword>
<organism evidence="1 2">
    <name type="scientific">Syntrophotalea carbinolica (strain DSM 2380 / NBRC 103641 / GraBd1)</name>
    <name type="common">Pelobacter carbinolicus</name>
    <dbReference type="NCBI Taxonomy" id="338963"/>
    <lineage>
        <taxon>Bacteria</taxon>
        <taxon>Pseudomonadati</taxon>
        <taxon>Thermodesulfobacteriota</taxon>
        <taxon>Desulfuromonadia</taxon>
        <taxon>Desulfuromonadales</taxon>
        <taxon>Syntrophotaleaceae</taxon>
        <taxon>Syntrophotalea</taxon>
    </lineage>
</organism>
<gene>
    <name evidence="1" type="ordered locus">Pcar_1067</name>
</gene>
<dbReference type="RefSeq" id="WP_011340786.1">
    <property type="nucleotide sequence ID" value="NC_007498.2"/>
</dbReference>
<proteinExistence type="predicted"/>
<dbReference type="STRING" id="338963.Pcar_1067"/>
<evidence type="ECO:0008006" key="3">
    <source>
        <dbReference type="Google" id="ProtNLM"/>
    </source>
</evidence>
<accession>Q3A5P0</accession>
<dbReference type="HOGENOM" id="CLU_1265818_0_0_7"/>
<dbReference type="OrthoDB" id="5499698at2"/>
<evidence type="ECO:0000313" key="1">
    <source>
        <dbReference type="EMBL" id="ABA88317.1"/>
    </source>
</evidence>
<dbReference type="KEGG" id="pca:Pcar_1067"/>
<name>Q3A5P0_SYNC1</name>
<evidence type="ECO:0000313" key="2">
    <source>
        <dbReference type="Proteomes" id="UP000002534"/>
    </source>
</evidence>